<proteinExistence type="predicted"/>
<evidence type="ECO:0000313" key="3">
    <source>
        <dbReference type="Proteomes" id="UP000317544"/>
    </source>
</evidence>
<dbReference type="AlphaFoldDB" id="A0A455T9N7"/>
<dbReference type="Pfam" id="PF17948">
    <property type="entry name" value="DnaT"/>
    <property type="match status" value="1"/>
</dbReference>
<dbReference type="OrthoDB" id="6630498at2"/>
<name>A0A455T9N7_9GAMM</name>
<dbReference type="EMBL" id="AP019379">
    <property type="protein sequence ID" value="BBI01039.1"/>
    <property type="molecule type" value="Genomic_DNA"/>
</dbReference>
<evidence type="ECO:0000259" key="1">
    <source>
        <dbReference type="Pfam" id="PF17948"/>
    </source>
</evidence>
<dbReference type="NCBIfam" id="NF002770">
    <property type="entry name" value="PRK02854.1"/>
    <property type="match status" value="1"/>
</dbReference>
<accession>A0A455T9N7</accession>
<protein>
    <submittedName>
        <fullName evidence="2">Primosomal protein 1</fullName>
    </submittedName>
</protein>
<evidence type="ECO:0000313" key="2">
    <source>
        <dbReference type="EMBL" id="BBI01039.1"/>
    </source>
</evidence>
<dbReference type="RefSeq" id="WP_158344478.1">
    <property type="nucleotide sequence ID" value="NZ_AP019379.1"/>
</dbReference>
<sequence length="184" mass="21673">MVFKTLVSSFTTLDLFVKDPLKALSLSKEEALAILKNDIPVMYVVTPNLLKKLFAMTAHFKKNNFYLSEIKPLPQKIKAKQNYSNTKLQNGKFLMHHKWKPDCDFVRQASLWGINLTHSVEKEELVSFIDYWKAEGRFFYHIQWQQKLARNLEQRRSSKIIRNNRDINKISIPDNTIPDGFRDK</sequence>
<reference evidence="2 3" key="1">
    <citation type="journal article" date="2019" name="Proc. Natl. Acad. Sci. U.S.A.">
        <title>Exaggeration and cooption of innate immunity for social defense.</title>
        <authorList>
            <person name="Kutsukake M."/>
            <person name="Moriyama M."/>
            <person name="Shigenobu S."/>
            <person name="Meng X.-Y."/>
            <person name="Nikoh N."/>
            <person name="Noda C."/>
            <person name="Kobayashi S."/>
            <person name="Fukatsu T."/>
        </authorList>
    </citation>
    <scope>NUCLEOTIDE SEQUENCE [LARGE SCALE GENOMIC DNA]</scope>
    <source>
        <strain evidence="2 3">Nmo</strain>
    </source>
</reference>
<organism evidence="2 3">
    <name type="scientific">Buchnera aphidicola</name>
    <name type="common">Nipponaphis monzeni</name>
    <dbReference type="NCBI Taxonomy" id="2495405"/>
    <lineage>
        <taxon>Bacteria</taxon>
        <taxon>Pseudomonadati</taxon>
        <taxon>Pseudomonadota</taxon>
        <taxon>Gammaproteobacteria</taxon>
        <taxon>Enterobacterales</taxon>
        <taxon>Erwiniaceae</taxon>
        <taxon>Buchnera</taxon>
    </lineage>
</organism>
<keyword evidence="3" id="KW-1185">Reference proteome</keyword>
<dbReference type="InterPro" id="IPR040480">
    <property type="entry name" value="DnaT_DNA_bind"/>
</dbReference>
<dbReference type="Gene3D" id="1.10.8.1180">
    <property type="match status" value="1"/>
</dbReference>
<gene>
    <name evidence="2" type="primary">dnaT</name>
    <name evidence="2" type="ORF">BUCNMO_020</name>
</gene>
<dbReference type="Proteomes" id="UP000317544">
    <property type="component" value="Chromosome"/>
</dbReference>
<feature type="domain" description="DnaT DNA-binding" evidence="1">
    <location>
        <begin position="94"/>
        <end position="158"/>
    </location>
</feature>